<keyword evidence="3" id="KW-1185">Reference proteome</keyword>
<keyword evidence="1" id="KW-0732">Signal</keyword>
<dbReference type="Proteomes" id="UP000219338">
    <property type="component" value="Unassembled WGS sequence"/>
</dbReference>
<proteinExistence type="predicted"/>
<organism evidence="2 3">
    <name type="scientific">Armillaria ostoyae</name>
    <name type="common">Armillaria root rot fungus</name>
    <dbReference type="NCBI Taxonomy" id="47428"/>
    <lineage>
        <taxon>Eukaryota</taxon>
        <taxon>Fungi</taxon>
        <taxon>Dikarya</taxon>
        <taxon>Basidiomycota</taxon>
        <taxon>Agaricomycotina</taxon>
        <taxon>Agaricomycetes</taxon>
        <taxon>Agaricomycetidae</taxon>
        <taxon>Agaricales</taxon>
        <taxon>Marasmiineae</taxon>
        <taxon>Physalacriaceae</taxon>
        <taxon>Armillaria</taxon>
    </lineage>
</organism>
<gene>
    <name evidence="2" type="ORF">ARMOST_14357</name>
</gene>
<name>A0A284RQD5_ARMOS</name>
<accession>A0A284RQD5</accession>
<evidence type="ECO:0000256" key="1">
    <source>
        <dbReference type="SAM" id="SignalP"/>
    </source>
</evidence>
<dbReference type="AlphaFoldDB" id="A0A284RQD5"/>
<evidence type="ECO:0000313" key="3">
    <source>
        <dbReference type="Proteomes" id="UP000219338"/>
    </source>
</evidence>
<protein>
    <submittedName>
        <fullName evidence="2">Uncharacterized protein</fullName>
    </submittedName>
</protein>
<feature type="signal peptide" evidence="1">
    <location>
        <begin position="1"/>
        <end position="18"/>
    </location>
</feature>
<sequence>MCALRKIFWVTVAGVAFALQTYAHRNALAGGGLPVDVLDPDAVGVQTVGSRADFGQQYEQQARDAQIVSPRDADERYISNESGTTETFIAVYSPFASPSHISETCSAFARSSSCFHTCRPSRRLLNIRLGFQSTFSTQSNNPSLATSSLTPQELCRSFIFILTSTLLDHDILAGLVNGYEAMLPRHLASPSHDLLGPVDGNRLSCRDATSVTAPPSSPRHSCDSGLASILINDHTPAMLTPLFIRASGSRLDLPIFLLSLFPVLFHFQPIIFISMNGPEHVWYYPEADVRLS</sequence>
<evidence type="ECO:0000313" key="2">
    <source>
        <dbReference type="EMBL" id="SJL10961.1"/>
    </source>
</evidence>
<dbReference type="EMBL" id="FUEG01000013">
    <property type="protein sequence ID" value="SJL10961.1"/>
    <property type="molecule type" value="Genomic_DNA"/>
</dbReference>
<feature type="chain" id="PRO_5012131281" evidence="1">
    <location>
        <begin position="19"/>
        <end position="292"/>
    </location>
</feature>
<reference evidence="3" key="1">
    <citation type="journal article" date="2017" name="Nat. Ecol. Evol.">
        <title>Genome expansion and lineage-specific genetic innovations in the forest pathogenic fungi Armillaria.</title>
        <authorList>
            <person name="Sipos G."/>
            <person name="Prasanna A.N."/>
            <person name="Walter M.C."/>
            <person name="O'Connor E."/>
            <person name="Balint B."/>
            <person name="Krizsan K."/>
            <person name="Kiss B."/>
            <person name="Hess J."/>
            <person name="Varga T."/>
            <person name="Slot J."/>
            <person name="Riley R."/>
            <person name="Boka B."/>
            <person name="Rigling D."/>
            <person name="Barry K."/>
            <person name="Lee J."/>
            <person name="Mihaltcheva S."/>
            <person name="LaButti K."/>
            <person name="Lipzen A."/>
            <person name="Waldron R."/>
            <person name="Moloney N.M."/>
            <person name="Sperisen C."/>
            <person name="Kredics L."/>
            <person name="Vagvoelgyi C."/>
            <person name="Patrignani A."/>
            <person name="Fitzpatrick D."/>
            <person name="Nagy I."/>
            <person name="Doyle S."/>
            <person name="Anderson J.B."/>
            <person name="Grigoriev I.V."/>
            <person name="Gueldener U."/>
            <person name="Muensterkoetter M."/>
            <person name="Nagy L.G."/>
        </authorList>
    </citation>
    <scope>NUCLEOTIDE SEQUENCE [LARGE SCALE GENOMIC DNA]</scope>
    <source>
        <strain evidence="3">C18/9</strain>
    </source>
</reference>